<dbReference type="SMART" id="SM00388">
    <property type="entry name" value="HisKA"/>
    <property type="match status" value="1"/>
</dbReference>
<sequence length="386" mass="40709">MRERLVAVFVGLTIVVVALYGVPRAYYLADLVRDQEKDQVERTADLVAAAVDERRAAGRPVDPDYLDRLASEHEAIRVSVDGEVVGTSRWSDPEGADIAADVDLTDGGTVTVARDGEAVGDEISRALLPLVLLGLGLVVTSGLAGYLMARRFARPFQDLATAARGLGAGRFHPDLPHYRVPEAREIATALVGSGEKLSALLEHERKLAVHASHELRTPVAALRLELEDLAQWPQTPPDVAAELERGVRELDRLSTAITDLLASSREASATGEIDLDLDALVGDTVARVAQLGRNVTHVPTGPMPTRLDPTPVTQALELLVGAGSVVTTSDRGSYFEVAITTADQDPTSAARRRASAAALVAAAGGSLSQTADGVALSLPKRAVAAP</sequence>
<dbReference type="Pfam" id="PF00512">
    <property type="entry name" value="HisKA"/>
    <property type="match status" value="1"/>
</dbReference>
<evidence type="ECO:0000256" key="10">
    <source>
        <dbReference type="SAM" id="Phobius"/>
    </source>
</evidence>
<evidence type="ECO:0000313" key="13">
    <source>
        <dbReference type="Proteomes" id="UP000245507"/>
    </source>
</evidence>
<evidence type="ECO:0000313" key="12">
    <source>
        <dbReference type="EMBL" id="PWN03026.1"/>
    </source>
</evidence>
<feature type="domain" description="HAMP" evidence="11">
    <location>
        <begin position="150"/>
        <end position="202"/>
    </location>
</feature>
<dbReference type="Proteomes" id="UP000245507">
    <property type="component" value="Unassembled WGS sequence"/>
</dbReference>
<comment type="catalytic activity">
    <reaction evidence="1">
        <text>ATP + protein L-histidine = ADP + protein N-phospho-L-histidine.</text>
        <dbReference type="EC" id="2.7.13.3"/>
    </reaction>
</comment>
<keyword evidence="6 10" id="KW-0812">Transmembrane</keyword>
<evidence type="ECO:0000256" key="4">
    <source>
        <dbReference type="ARBA" id="ARBA00022553"/>
    </source>
</evidence>
<gene>
    <name evidence="12" type="ORF">DJ010_11695</name>
</gene>
<dbReference type="PANTHER" id="PTHR45436">
    <property type="entry name" value="SENSOR HISTIDINE KINASE YKOH"/>
    <property type="match status" value="1"/>
</dbReference>
<dbReference type="InterPro" id="IPR003660">
    <property type="entry name" value="HAMP_dom"/>
</dbReference>
<keyword evidence="5" id="KW-0808">Transferase</keyword>
<dbReference type="GO" id="GO:0000155">
    <property type="term" value="F:phosphorelay sensor kinase activity"/>
    <property type="evidence" value="ECO:0007669"/>
    <property type="project" value="InterPro"/>
</dbReference>
<organism evidence="12 13">
    <name type="scientific">Nocardioides silvaticus</name>
    <dbReference type="NCBI Taxonomy" id="2201891"/>
    <lineage>
        <taxon>Bacteria</taxon>
        <taxon>Bacillati</taxon>
        <taxon>Actinomycetota</taxon>
        <taxon>Actinomycetes</taxon>
        <taxon>Propionibacteriales</taxon>
        <taxon>Nocardioidaceae</taxon>
        <taxon>Nocardioides</taxon>
    </lineage>
</organism>
<dbReference type="Pfam" id="PF18092">
    <property type="entry name" value="DraK_HK_N"/>
    <property type="match status" value="1"/>
</dbReference>
<dbReference type="RefSeq" id="WP_109693827.1">
    <property type="nucleotide sequence ID" value="NZ_QGDD01000004.1"/>
</dbReference>
<keyword evidence="4" id="KW-0597">Phosphoprotein</keyword>
<evidence type="ECO:0000256" key="8">
    <source>
        <dbReference type="ARBA" id="ARBA00022989"/>
    </source>
</evidence>
<dbReference type="EMBL" id="QGDD01000004">
    <property type="protein sequence ID" value="PWN03026.1"/>
    <property type="molecule type" value="Genomic_DNA"/>
</dbReference>
<feature type="transmembrane region" description="Helical" evidence="10">
    <location>
        <begin position="126"/>
        <end position="149"/>
    </location>
</feature>
<protein>
    <recommendedName>
        <fullName evidence="3">histidine kinase</fullName>
        <ecNumber evidence="3">2.7.13.3</ecNumber>
    </recommendedName>
</protein>
<dbReference type="InterPro" id="IPR036097">
    <property type="entry name" value="HisK_dim/P_sf"/>
</dbReference>
<dbReference type="EC" id="2.7.13.3" evidence="3"/>
<dbReference type="CDD" id="cd00082">
    <property type="entry name" value="HisKA"/>
    <property type="match status" value="1"/>
</dbReference>
<evidence type="ECO:0000256" key="2">
    <source>
        <dbReference type="ARBA" id="ARBA00004236"/>
    </source>
</evidence>
<evidence type="ECO:0000256" key="7">
    <source>
        <dbReference type="ARBA" id="ARBA00022777"/>
    </source>
</evidence>
<dbReference type="PANTHER" id="PTHR45436:SF5">
    <property type="entry name" value="SENSOR HISTIDINE KINASE TRCS"/>
    <property type="match status" value="1"/>
</dbReference>
<dbReference type="OrthoDB" id="9786919at2"/>
<comment type="caution">
    <text evidence="12">The sequence shown here is derived from an EMBL/GenBank/DDBJ whole genome shotgun (WGS) entry which is preliminary data.</text>
</comment>
<comment type="subcellular location">
    <subcellularLocation>
        <location evidence="2">Cell membrane</location>
    </subcellularLocation>
</comment>
<evidence type="ECO:0000259" key="11">
    <source>
        <dbReference type="PROSITE" id="PS50885"/>
    </source>
</evidence>
<reference evidence="12 13" key="1">
    <citation type="submission" date="2018-05" db="EMBL/GenBank/DDBJ databases">
        <title>Nocardioides silvaticus genome.</title>
        <authorList>
            <person name="Li C."/>
            <person name="Wang G."/>
        </authorList>
    </citation>
    <scope>NUCLEOTIDE SEQUENCE [LARGE SCALE GENOMIC DNA]</scope>
    <source>
        <strain evidence="12 13">CCTCC AB 2018079</strain>
    </source>
</reference>
<dbReference type="AlphaFoldDB" id="A0A316TU46"/>
<dbReference type="Pfam" id="PF00672">
    <property type="entry name" value="HAMP"/>
    <property type="match status" value="1"/>
</dbReference>
<dbReference type="GO" id="GO:0005886">
    <property type="term" value="C:plasma membrane"/>
    <property type="evidence" value="ECO:0007669"/>
    <property type="project" value="UniProtKB-SubCell"/>
</dbReference>
<dbReference type="InterPro" id="IPR050428">
    <property type="entry name" value="TCS_sensor_his_kinase"/>
</dbReference>
<dbReference type="PROSITE" id="PS50885">
    <property type="entry name" value="HAMP"/>
    <property type="match status" value="1"/>
</dbReference>
<accession>A0A316TU46</accession>
<evidence type="ECO:0000256" key="3">
    <source>
        <dbReference type="ARBA" id="ARBA00012438"/>
    </source>
</evidence>
<keyword evidence="13" id="KW-1185">Reference proteome</keyword>
<evidence type="ECO:0000256" key="6">
    <source>
        <dbReference type="ARBA" id="ARBA00022692"/>
    </source>
</evidence>
<evidence type="ECO:0000256" key="9">
    <source>
        <dbReference type="ARBA" id="ARBA00023012"/>
    </source>
</evidence>
<evidence type="ECO:0000256" key="5">
    <source>
        <dbReference type="ARBA" id="ARBA00022679"/>
    </source>
</evidence>
<keyword evidence="9" id="KW-0902">Two-component regulatory system</keyword>
<keyword evidence="10" id="KW-0472">Membrane</keyword>
<dbReference type="InterPro" id="IPR003661">
    <property type="entry name" value="HisK_dim/P_dom"/>
</dbReference>
<dbReference type="Gene3D" id="1.10.287.130">
    <property type="match status" value="1"/>
</dbReference>
<keyword evidence="7" id="KW-0418">Kinase</keyword>
<dbReference type="SUPFAM" id="SSF47384">
    <property type="entry name" value="Homodimeric domain of signal transducing histidine kinase"/>
    <property type="match status" value="1"/>
</dbReference>
<name>A0A316TU46_9ACTN</name>
<evidence type="ECO:0000256" key="1">
    <source>
        <dbReference type="ARBA" id="ARBA00000085"/>
    </source>
</evidence>
<dbReference type="InterPro" id="IPR040868">
    <property type="entry name" value="DraK_HK_N"/>
</dbReference>
<dbReference type="Gene3D" id="6.10.340.10">
    <property type="match status" value="1"/>
</dbReference>
<keyword evidence="8 10" id="KW-1133">Transmembrane helix</keyword>
<proteinExistence type="predicted"/>